<dbReference type="Proteomes" id="UP000198953">
    <property type="component" value="Unassembled WGS sequence"/>
</dbReference>
<sequence>MSPHPYDVLAAELDRLAKGGHLPAAVRPGAEFVVWAAVQGPARLVADGHMRLDGAEDVDR</sequence>
<evidence type="ECO:0000313" key="1">
    <source>
        <dbReference type="EMBL" id="SEL79981.1"/>
    </source>
</evidence>
<dbReference type="EMBL" id="FOBF01000007">
    <property type="protein sequence ID" value="SEL79981.1"/>
    <property type="molecule type" value="Genomic_DNA"/>
</dbReference>
<protein>
    <submittedName>
        <fullName evidence="1">Uncharacterized protein</fullName>
    </submittedName>
</protein>
<organism evidence="1 2">
    <name type="scientific">Nonomuraea pusilla</name>
    <dbReference type="NCBI Taxonomy" id="46177"/>
    <lineage>
        <taxon>Bacteria</taxon>
        <taxon>Bacillati</taxon>
        <taxon>Actinomycetota</taxon>
        <taxon>Actinomycetes</taxon>
        <taxon>Streptosporangiales</taxon>
        <taxon>Streptosporangiaceae</taxon>
        <taxon>Nonomuraea</taxon>
    </lineage>
</organism>
<evidence type="ECO:0000313" key="2">
    <source>
        <dbReference type="Proteomes" id="UP000198953"/>
    </source>
</evidence>
<gene>
    <name evidence="1" type="ORF">SAMN05660976_03354</name>
</gene>
<proteinExistence type="predicted"/>
<dbReference type="RefSeq" id="WP_256256989.1">
    <property type="nucleotide sequence ID" value="NZ_FOBF01000007.1"/>
</dbReference>
<accession>A0A1H7T560</accession>
<name>A0A1H7T560_9ACTN</name>
<keyword evidence="2" id="KW-1185">Reference proteome</keyword>
<dbReference type="Gene3D" id="1.10.357.10">
    <property type="entry name" value="Tetracycline Repressor, domain 2"/>
    <property type="match status" value="1"/>
</dbReference>
<dbReference type="STRING" id="46177.SAMN05660976_03354"/>
<reference evidence="1 2" key="1">
    <citation type="submission" date="2016-10" db="EMBL/GenBank/DDBJ databases">
        <authorList>
            <person name="de Groot N.N."/>
        </authorList>
    </citation>
    <scope>NUCLEOTIDE SEQUENCE [LARGE SCALE GENOMIC DNA]</scope>
    <source>
        <strain evidence="1 2">DSM 43357</strain>
    </source>
</reference>
<dbReference type="AlphaFoldDB" id="A0A1H7T560"/>